<feature type="domain" description="Transposase Tnp1/En/Spm-like" evidence="3">
    <location>
        <begin position="178"/>
        <end position="242"/>
    </location>
</feature>
<accession>A0AAV6WYW5</accession>
<feature type="coiled-coil region" evidence="1">
    <location>
        <begin position="64"/>
        <end position="112"/>
    </location>
</feature>
<dbReference type="AlphaFoldDB" id="A0AAV6WYW5"/>
<evidence type="ECO:0000259" key="3">
    <source>
        <dbReference type="Pfam" id="PF03017"/>
    </source>
</evidence>
<dbReference type="EMBL" id="WHWC01000009">
    <property type="protein sequence ID" value="KAG8375899.1"/>
    <property type="molecule type" value="Genomic_DNA"/>
</dbReference>
<evidence type="ECO:0000256" key="2">
    <source>
        <dbReference type="SAM" id="MobiDB-lite"/>
    </source>
</evidence>
<comment type="caution">
    <text evidence="4">The sequence shown here is derived from an EMBL/GenBank/DDBJ whole genome shotgun (WGS) entry which is preliminary data.</text>
</comment>
<dbReference type="Pfam" id="PF03017">
    <property type="entry name" value="Transposase_23"/>
    <property type="match status" value="1"/>
</dbReference>
<evidence type="ECO:0000313" key="5">
    <source>
        <dbReference type="Proteomes" id="UP000826271"/>
    </source>
</evidence>
<protein>
    <recommendedName>
        <fullName evidence="3">Transposase Tnp1/En/Spm-like domain-containing protein</fullName>
    </recommendedName>
</protein>
<feature type="region of interest" description="Disordered" evidence="2">
    <location>
        <begin position="124"/>
        <end position="147"/>
    </location>
</feature>
<proteinExistence type="predicted"/>
<evidence type="ECO:0000256" key="1">
    <source>
        <dbReference type="SAM" id="Coils"/>
    </source>
</evidence>
<dbReference type="InterPro" id="IPR004264">
    <property type="entry name" value="Transposase_23"/>
</dbReference>
<keyword evidence="1" id="KW-0175">Coiled coil</keyword>
<name>A0AAV6WYW5_9LAMI</name>
<sequence length="262" mass="30087">MDKERLSKRPEQEQTKEFKKNLYVNAFGEDPYGRVRCTGRGITRNKLSKISSSNAPTTQMRGQIEEFRQLKDVLTHELKEVELLKQDLINQKEEISKEREQLRKEFREELDHMQLANKVNPLADTCGTQLSTDKDSPPAKQQPRPYPDFPMPYELVVAGNATEINTFDCRPVEVGSDVILFCSEIPKEIVAEGMLLSMDPNEKIDEFAIGHEYVKVVIKKAMKPDYFLIRPRRGISTIRQAVGKSVAWEYVNVSVIYAFICS</sequence>
<organism evidence="4 5">
    <name type="scientific">Buddleja alternifolia</name>
    <dbReference type="NCBI Taxonomy" id="168488"/>
    <lineage>
        <taxon>Eukaryota</taxon>
        <taxon>Viridiplantae</taxon>
        <taxon>Streptophyta</taxon>
        <taxon>Embryophyta</taxon>
        <taxon>Tracheophyta</taxon>
        <taxon>Spermatophyta</taxon>
        <taxon>Magnoliopsida</taxon>
        <taxon>eudicotyledons</taxon>
        <taxon>Gunneridae</taxon>
        <taxon>Pentapetalae</taxon>
        <taxon>asterids</taxon>
        <taxon>lamiids</taxon>
        <taxon>Lamiales</taxon>
        <taxon>Scrophulariaceae</taxon>
        <taxon>Buddlejeae</taxon>
        <taxon>Buddleja</taxon>
    </lineage>
</organism>
<dbReference type="Proteomes" id="UP000826271">
    <property type="component" value="Unassembled WGS sequence"/>
</dbReference>
<reference evidence="4" key="1">
    <citation type="submission" date="2019-10" db="EMBL/GenBank/DDBJ databases">
        <authorList>
            <person name="Zhang R."/>
            <person name="Pan Y."/>
            <person name="Wang J."/>
            <person name="Ma R."/>
            <person name="Yu S."/>
        </authorList>
    </citation>
    <scope>NUCLEOTIDE SEQUENCE</scope>
    <source>
        <strain evidence="4">LA-IB0</strain>
        <tissue evidence="4">Leaf</tissue>
    </source>
</reference>
<gene>
    <name evidence="4" type="ORF">BUALT_Bualt09G0007100</name>
</gene>
<keyword evidence="5" id="KW-1185">Reference proteome</keyword>
<evidence type="ECO:0000313" key="4">
    <source>
        <dbReference type="EMBL" id="KAG8375899.1"/>
    </source>
</evidence>